<dbReference type="STRING" id="1514105.AOC36_03100"/>
<evidence type="ECO:0000313" key="3">
    <source>
        <dbReference type="Proteomes" id="UP000063781"/>
    </source>
</evidence>
<feature type="domain" description="Phospholipase C/D" evidence="1">
    <location>
        <begin position="9"/>
        <end position="179"/>
    </location>
</feature>
<gene>
    <name evidence="2" type="ORF">AOC36_03100</name>
</gene>
<evidence type="ECO:0000259" key="1">
    <source>
        <dbReference type="Pfam" id="PF00882"/>
    </source>
</evidence>
<dbReference type="AlphaFoldDB" id="A0A0X8GZ13"/>
<protein>
    <recommendedName>
        <fullName evidence="1">Phospholipase C/D domain-containing protein</fullName>
    </recommendedName>
</protein>
<dbReference type="OrthoDB" id="9810528at2"/>
<accession>A0A0X8GZ13</accession>
<sequence length="327" mass="37846">MTIMPNVVTHGLMALDVYNQLPPSTIKTAIKAHPKAYLLGSNGPDILFYYNVFPWQDQTLNKKVADYGNHVHSYKVDAFYNEAVSFINRLPDGKRKTILTAYLAGHLMHWSLDSTAHPFVFYRSGEIAGDTRFWHYRYESMLDSLMVLYVKRRKMTSLHATRFVDVSDDERRIIASFYSVMLERVFDIREDSEVIDSAIESMKKILVYLYDPRNIKLPLIKEYEKRFGEPWAFSSHLVSSDIDAKYDVLNLKHETWCNPTNAEDISTQSFVDLYNESIDLGIDGLSVLQELFDGSRHTIDSFTQGKCYDTGRLEGVPMKFYDSIYDK</sequence>
<dbReference type="EMBL" id="CP013213">
    <property type="protein sequence ID" value="AMC93005.1"/>
    <property type="molecule type" value="Genomic_DNA"/>
</dbReference>
<organism evidence="2 3">
    <name type="scientific">Erysipelothrix larvae</name>
    <dbReference type="NCBI Taxonomy" id="1514105"/>
    <lineage>
        <taxon>Bacteria</taxon>
        <taxon>Bacillati</taxon>
        <taxon>Bacillota</taxon>
        <taxon>Erysipelotrichia</taxon>
        <taxon>Erysipelotrichales</taxon>
        <taxon>Erysipelotrichaceae</taxon>
        <taxon>Erysipelothrix</taxon>
    </lineage>
</organism>
<name>A0A0X8GZ13_9FIRM</name>
<reference evidence="2 3" key="1">
    <citation type="submission" date="2015-10" db="EMBL/GenBank/DDBJ databases">
        <title>Erysipelothrix larvae sp. LV19 isolated from the larval gut of the rhinoceros beetle, Trypoxylus dichotomus.</title>
        <authorList>
            <person name="Lim S."/>
            <person name="Kim B.-C."/>
        </authorList>
    </citation>
    <scope>NUCLEOTIDE SEQUENCE [LARGE SCALE GENOMIC DNA]</scope>
    <source>
        <strain evidence="2 3">LV19</strain>
    </source>
</reference>
<keyword evidence="3" id="KW-1185">Reference proteome</keyword>
<evidence type="ECO:0000313" key="2">
    <source>
        <dbReference type="EMBL" id="AMC93005.1"/>
    </source>
</evidence>
<dbReference type="InterPro" id="IPR029002">
    <property type="entry name" value="PLPC/GPLD1"/>
</dbReference>
<dbReference type="KEGG" id="erl:AOC36_03100"/>
<proteinExistence type="predicted"/>
<dbReference type="Pfam" id="PF00882">
    <property type="entry name" value="Zn_dep_PLPC"/>
    <property type="match status" value="1"/>
</dbReference>
<dbReference type="Proteomes" id="UP000063781">
    <property type="component" value="Chromosome"/>
</dbReference>